<organism evidence="1 2">
    <name type="scientific">Streptomyces venezuelae</name>
    <dbReference type="NCBI Taxonomy" id="54571"/>
    <lineage>
        <taxon>Bacteria</taxon>
        <taxon>Bacillati</taxon>
        <taxon>Actinomycetota</taxon>
        <taxon>Actinomycetes</taxon>
        <taxon>Kitasatosporales</taxon>
        <taxon>Streptomycetaceae</taxon>
        <taxon>Streptomyces</taxon>
    </lineage>
</organism>
<dbReference type="SUPFAM" id="SSF53850">
    <property type="entry name" value="Periplasmic binding protein-like II"/>
    <property type="match status" value="1"/>
</dbReference>
<proteinExistence type="predicted"/>
<evidence type="ECO:0000313" key="2">
    <source>
        <dbReference type="Proteomes" id="UP000324101"/>
    </source>
</evidence>
<dbReference type="Proteomes" id="UP000324101">
    <property type="component" value="Chromosome"/>
</dbReference>
<dbReference type="InterPro" id="IPR050490">
    <property type="entry name" value="Bact_solute-bd_prot1"/>
</dbReference>
<dbReference type="PANTHER" id="PTHR43649:SF30">
    <property type="entry name" value="ABC TRANSPORTER SUBSTRATE-BINDING PROTEIN"/>
    <property type="match status" value="1"/>
</dbReference>
<gene>
    <name evidence="1" type="ORF">DEJ51_21285</name>
</gene>
<dbReference type="Gene3D" id="3.40.190.10">
    <property type="entry name" value="Periplasmic binding protein-like II"/>
    <property type="match status" value="1"/>
</dbReference>
<protein>
    <submittedName>
        <fullName evidence="1">ABC transporter substrate-binding protein</fullName>
    </submittedName>
</protein>
<dbReference type="Pfam" id="PF01547">
    <property type="entry name" value="SBP_bac_1"/>
    <property type="match status" value="1"/>
</dbReference>
<name>A0A5P2DVF3_STRVZ</name>
<dbReference type="EMBL" id="CP029189">
    <property type="protein sequence ID" value="QES59096.1"/>
    <property type="molecule type" value="Genomic_DNA"/>
</dbReference>
<dbReference type="OrthoDB" id="366726at2"/>
<accession>A0A5P2DVF3</accession>
<dbReference type="PANTHER" id="PTHR43649">
    <property type="entry name" value="ARABINOSE-BINDING PROTEIN-RELATED"/>
    <property type="match status" value="1"/>
</dbReference>
<dbReference type="AlphaFoldDB" id="A0A5P2DVF3"/>
<sequence length="408" mass="43418">MAGCGGSGDGAGDDVTLHLVAAEYGDSPATSSKPYWEKMATDFNEANPGIKLDVKLLPWADIDREVSRMVKAGQAPDVALMGSYSDFAAQGKLYPADELLSVTAEANFLQPLADAGSVDNSLYGLPFVASSRLLFYNEALFAKAGIKEPPKTWADLRNDAKALKDKGVKYPYALPLGPEEAHAEALIWELSNGGGYADSAGNYSLASEQNIATWDWVKREMVGPGLTGPTPPSQLNRADAFAAFLRGEVGMVNGYPSLAHEARTKGIGVSTTSMPVSDNLGTGVQPPTVGVADWMMAFKQNGKRTEIGKFLEFIYQDKNLSDFAGRYHLLPSTVTASRTPAGGGLDKNDTQFLNALRGAQLYPVDDPSWLTVSDTIKRNIGRAVDPAGSPKAVLEDIAGQAAQAAKKH</sequence>
<evidence type="ECO:0000313" key="1">
    <source>
        <dbReference type="EMBL" id="QES59096.1"/>
    </source>
</evidence>
<dbReference type="InterPro" id="IPR006059">
    <property type="entry name" value="SBP"/>
</dbReference>
<reference evidence="1 2" key="1">
    <citation type="submission" date="2018-05" db="EMBL/GenBank/DDBJ databases">
        <title>Streptomyces venezuelae.</title>
        <authorList>
            <person name="Kim W."/>
            <person name="Lee N."/>
            <person name="Cho B.-K."/>
        </authorList>
    </citation>
    <scope>NUCLEOTIDE SEQUENCE [LARGE SCALE GENOMIC DNA]</scope>
    <source>
        <strain evidence="1 2">ATCC 21018</strain>
    </source>
</reference>